<dbReference type="PROSITE" id="PS51375">
    <property type="entry name" value="PPR"/>
    <property type="match status" value="1"/>
</dbReference>
<reference evidence="4 6" key="2">
    <citation type="journal article" date="2014" name="BMC Genomics">
        <title>An improved genome release (version Mt4.0) for the model legume Medicago truncatula.</title>
        <authorList>
            <person name="Tang H."/>
            <person name="Krishnakumar V."/>
            <person name="Bidwell S."/>
            <person name="Rosen B."/>
            <person name="Chan A."/>
            <person name="Zhou S."/>
            <person name="Gentzbittel L."/>
            <person name="Childs K.L."/>
            <person name="Yandell M."/>
            <person name="Gundlach H."/>
            <person name="Mayer K.F."/>
            <person name="Schwartz D.C."/>
            <person name="Town C.D."/>
        </authorList>
    </citation>
    <scope>GENOME REANNOTATION</scope>
    <source>
        <strain evidence="4">A17</strain>
        <strain evidence="5 6">cv. Jemalong A17</strain>
    </source>
</reference>
<name>A0A072TG83_MEDTR</name>
<evidence type="ECO:0000256" key="1">
    <source>
        <dbReference type="ARBA" id="ARBA00007626"/>
    </source>
</evidence>
<evidence type="ECO:0000256" key="2">
    <source>
        <dbReference type="ARBA" id="ARBA00022737"/>
    </source>
</evidence>
<keyword evidence="6" id="KW-1185">Reference proteome</keyword>
<dbReference type="Pfam" id="PF13041">
    <property type="entry name" value="PPR_2"/>
    <property type="match status" value="1"/>
</dbReference>
<evidence type="ECO:0000313" key="4">
    <source>
        <dbReference type="EMBL" id="KEH16347.1"/>
    </source>
</evidence>
<organism evidence="4 6">
    <name type="scientific">Medicago truncatula</name>
    <name type="common">Barrel medic</name>
    <name type="synonym">Medicago tribuloides</name>
    <dbReference type="NCBI Taxonomy" id="3880"/>
    <lineage>
        <taxon>Eukaryota</taxon>
        <taxon>Viridiplantae</taxon>
        <taxon>Streptophyta</taxon>
        <taxon>Embryophyta</taxon>
        <taxon>Tracheophyta</taxon>
        <taxon>Spermatophyta</taxon>
        <taxon>Magnoliopsida</taxon>
        <taxon>eudicotyledons</taxon>
        <taxon>Gunneridae</taxon>
        <taxon>Pentapetalae</taxon>
        <taxon>rosids</taxon>
        <taxon>fabids</taxon>
        <taxon>Fabales</taxon>
        <taxon>Fabaceae</taxon>
        <taxon>Papilionoideae</taxon>
        <taxon>50 kb inversion clade</taxon>
        <taxon>NPAAA clade</taxon>
        <taxon>Hologalegina</taxon>
        <taxon>IRL clade</taxon>
        <taxon>Trifolieae</taxon>
        <taxon>Medicago</taxon>
    </lineage>
</organism>
<dbReference type="Gene3D" id="1.25.40.10">
    <property type="entry name" value="Tetratricopeptide repeat domain"/>
    <property type="match status" value="2"/>
</dbReference>
<dbReference type="NCBIfam" id="TIGR00756">
    <property type="entry name" value="PPR"/>
    <property type="match status" value="1"/>
</dbReference>
<dbReference type="PANTHER" id="PTHR47933:SF45">
    <property type="entry name" value="PENTACOTRIPEPTIDE-REPEAT REGION OF PRORP DOMAIN-CONTAINING PROTEIN"/>
    <property type="match status" value="1"/>
</dbReference>
<gene>
    <name evidence="4" type="ORF">MTR_0220s0090</name>
</gene>
<comment type="similarity">
    <text evidence="1">Belongs to the PPR family. P subfamily.</text>
</comment>
<dbReference type="Pfam" id="PF13812">
    <property type="entry name" value="PPR_3"/>
    <property type="match status" value="1"/>
</dbReference>
<sequence>MAIVNKMKEVGINPDVVSNNSLISSVVRKCLLQNSLRDEMLQSGIRPDGNRRNEWCFHDIVKRGEIYLTMTSYIVMINGYVNNALMLYRNLQRRGFVSEVLTYNVIINGLCKVRRLADARSVLEEFCDFGYELNAITYTTVMYSAHFSL</sequence>
<dbReference type="PANTHER" id="PTHR47933">
    <property type="entry name" value="PENTATRICOPEPTIDE REPEAT-CONTAINING PROTEIN 1, MITOCHONDRIAL"/>
    <property type="match status" value="1"/>
</dbReference>
<evidence type="ECO:0000313" key="6">
    <source>
        <dbReference type="Proteomes" id="UP000002051"/>
    </source>
</evidence>
<accession>A0A072TG83</accession>
<feature type="repeat" description="PPR" evidence="3">
    <location>
        <begin position="99"/>
        <end position="133"/>
    </location>
</feature>
<dbReference type="EMBL" id="KL402945">
    <property type="protein sequence ID" value="KEH16347.1"/>
    <property type="molecule type" value="Genomic_DNA"/>
</dbReference>
<dbReference type="InterPro" id="IPR011990">
    <property type="entry name" value="TPR-like_helical_dom_sf"/>
</dbReference>
<dbReference type="Proteomes" id="UP000002051">
    <property type="component" value="Unassembled WGS sequence"/>
</dbReference>
<evidence type="ECO:0000256" key="3">
    <source>
        <dbReference type="PROSITE-ProRule" id="PRU00708"/>
    </source>
</evidence>
<protein>
    <submittedName>
        <fullName evidence="4">PPR repeat protein</fullName>
    </submittedName>
</protein>
<reference evidence="4 6" key="1">
    <citation type="journal article" date="2011" name="Nature">
        <title>The Medicago genome provides insight into the evolution of rhizobial symbioses.</title>
        <authorList>
            <person name="Young N.D."/>
            <person name="Debelle F."/>
            <person name="Oldroyd G.E."/>
            <person name="Geurts R."/>
            <person name="Cannon S.B."/>
            <person name="Udvardi M.K."/>
            <person name="Benedito V.A."/>
            <person name="Mayer K.F."/>
            <person name="Gouzy J."/>
            <person name="Schoof H."/>
            <person name="Van de Peer Y."/>
            <person name="Proost S."/>
            <person name="Cook D.R."/>
            <person name="Meyers B.C."/>
            <person name="Spannagl M."/>
            <person name="Cheung F."/>
            <person name="De Mita S."/>
            <person name="Krishnakumar V."/>
            <person name="Gundlach H."/>
            <person name="Zhou S."/>
            <person name="Mudge J."/>
            <person name="Bharti A.K."/>
            <person name="Murray J.D."/>
            <person name="Naoumkina M.A."/>
            <person name="Rosen B."/>
            <person name="Silverstein K.A."/>
            <person name="Tang H."/>
            <person name="Rombauts S."/>
            <person name="Zhao P.X."/>
            <person name="Zhou P."/>
            <person name="Barbe V."/>
            <person name="Bardou P."/>
            <person name="Bechner M."/>
            <person name="Bellec A."/>
            <person name="Berger A."/>
            <person name="Berges H."/>
            <person name="Bidwell S."/>
            <person name="Bisseling T."/>
            <person name="Choisne N."/>
            <person name="Couloux A."/>
            <person name="Denny R."/>
            <person name="Deshpande S."/>
            <person name="Dai X."/>
            <person name="Doyle J.J."/>
            <person name="Dudez A.M."/>
            <person name="Farmer A.D."/>
            <person name="Fouteau S."/>
            <person name="Franken C."/>
            <person name="Gibelin C."/>
            <person name="Gish J."/>
            <person name="Goldstein S."/>
            <person name="Gonzalez A.J."/>
            <person name="Green P.J."/>
            <person name="Hallab A."/>
            <person name="Hartog M."/>
            <person name="Hua A."/>
            <person name="Humphray S.J."/>
            <person name="Jeong D.H."/>
            <person name="Jing Y."/>
            <person name="Jocker A."/>
            <person name="Kenton S.M."/>
            <person name="Kim D.J."/>
            <person name="Klee K."/>
            <person name="Lai H."/>
            <person name="Lang C."/>
            <person name="Lin S."/>
            <person name="Macmil S.L."/>
            <person name="Magdelenat G."/>
            <person name="Matthews L."/>
            <person name="McCorrison J."/>
            <person name="Monaghan E.L."/>
            <person name="Mun J.H."/>
            <person name="Najar F.Z."/>
            <person name="Nicholson C."/>
            <person name="Noirot C."/>
            <person name="O'Bleness M."/>
            <person name="Paule C.R."/>
            <person name="Poulain J."/>
            <person name="Prion F."/>
            <person name="Qin B."/>
            <person name="Qu C."/>
            <person name="Retzel E.F."/>
            <person name="Riddle C."/>
            <person name="Sallet E."/>
            <person name="Samain S."/>
            <person name="Samson N."/>
            <person name="Sanders I."/>
            <person name="Saurat O."/>
            <person name="Scarpelli C."/>
            <person name="Schiex T."/>
            <person name="Segurens B."/>
            <person name="Severin A.J."/>
            <person name="Sherrier D.J."/>
            <person name="Shi R."/>
            <person name="Sims S."/>
            <person name="Singer S.R."/>
            <person name="Sinharoy S."/>
            <person name="Sterck L."/>
            <person name="Viollet A."/>
            <person name="Wang B.B."/>
            <person name="Wang K."/>
            <person name="Wang M."/>
            <person name="Wang X."/>
            <person name="Warfsmann J."/>
            <person name="Weissenbach J."/>
            <person name="White D.D."/>
            <person name="White J.D."/>
            <person name="Wiley G.B."/>
            <person name="Wincker P."/>
            <person name="Xing Y."/>
            <person name="Yang L."/>
            <person name="Yao Z."/>
            <person name="Ying F."/>
            <person name="Zhai J."/>
            <person name="Zhou L."/>
            <person name="Zuber A."/>
            <person name="Denarie J."/>
            <person name="Dixon R.A."/>
            <person name="May G.D."/>
            <person name="Schwartz D.C."/>
            <person name="Rogers J."/>
            <person name="Quetier F."/>
            <person name="Town C.D."/>
            <person name="Roe B.A."/>
        </authorList>
    </citation>
    <scope>NUCLEOTIDE SEQUENCE [LARGE SCALE GENOMIC DNA]</scope>
    <source>
        <strain evidence="4">A17</strain>
        <strain evidence="5 6">cv. Jemalong A17</strain>
    </source>
</reference>
<dbReference type="EnsemblPlants" id="KEH16347">
    <property type="protein sequence ID" value="KEH16347"/>
    <property type="gene ID" value="MTR_0220s0090"/>
</dbReference>
<dbReference type="HOGENOM" id="CLU_1752489_0_0_1"/>
<evidence type="ECO:0000313" key="5">
    <source>
        <dbReference type="EnsemblPlants" id="KEH16347"/>
    </source>
</evidence>
<reference evidence="5" key="3">
    <citation type="submission" date="2015-06" db="UniProtKB">
        <authorList>
            <consortium name="EnsemblPlants"/>
        </authorList>
    </citation>
    <scope>IDENTIFICATION</scope>
    <source>
        <strain evidence="5">cv. Jemalong A17</strain>
    </source>
</reference>
<dbReference type="AlphaFoldDB" id="A0A072TG83"/>
<dbReference type="InterPro" id="IPR051240">
    <property type="entry name" value="Mito_RNA-Proc/Resp"/>
</dbReference>
<proteinExistence type="inferred from homology"/>
<keyword evidence="2" id="KW-0677">Repeat</keyword>
<dbReference type="InterPro" id="IPR002885">
    <property type="entry name" value="PPR_rpt"/>
</dbReference>